<accession>A0A0D3FQB6</accession>
<dbReference type="STRING" id="65489.A0A0D3FQB6"/>
<keyword evidence="5" id="KW-0547">Nucleotide-binding</keyword>
<dbReference type="InterPro" id="IPR003959">
    <property type="entry name" value="ATPase_AAA_core"/>
</dbReference>
<dbReference type="InterPro" id="IPR050747">
    <property type="entry name" value="Mitochondrial_chaperone_BCS1"/>
</dbReference>
<dbReference type="eggNOG" id="KOG0743">
    <property type="taxonomic scope" value="Eukaryota"/>
</dbReference>
<comment type="catalytic activity">
    <reaction evidence="4">
        <text>ATP + H2O = ADP + phosphate + H(+)</text>
        <dbReference type="Rhea" id="RHEA:13065"/>
        <dbReference type="ChEBI" id="CHEBI:15377"/>
        <dbReference type="ChEBI" id="CHEBI:15378"/>
        <dbReference type="ChEBI" id="CHEBI:30616"/>
        <dbReference type="ChEBI" id="CHEBI:43474"/>
        <dbReference type="ChEBI" id="CHEBI:456216"/>
    </reaction>
</comment>
<reference evidence="8" key="2">
    <citation type="submission" date="2015-03" db="UniProtKB">
        <authorList>
            <consortium name="EnsemblPlants"/>
        </authorList>
    </citation>
    <scope>IDENTIFICATION</scope>
</reference>
<evidence type="ECO:0000256" key="5">
    <source>
        <dbReference type="RuleBase" id="RU003651"/>
    </source>
</evidence>
<evidence type="ECO:0000259" key="7">
    <source>
        <dbReference type="SMART" id="SM00382"/>
    </source>
</evidence>
<comment type="similarity">
    <text evidence="2">Belongs to the AAA ATPase family. BCS1 subfamily.</text>
</comment>
<dbReference type="GO" id="GO:0016887">
    <property type="term" value="F:ATP hydrolysis activity"/>
    <property type="evidence" value="ECO:0007669"/>
    <property type="project" value="InterPro"/>
</dbReference>
<sequence length="569" mass="62744">MKMWSISSYAAPLSGTPLALTDNRSPPYHVWKMSGTSPHPSTPSLHESGAYDSTPSVLRRCASDIDLWSHRCNNIMGKQQLRNWNFQLMQTFVARQLNRRARRLAALIDPYLSITIHEYDAGRMTRSDVFAETKAYLDGAVGTRDDVRHLNAEDARGGGGGGGAGEGGGGGAGSSSSKGLVLSMADGEAAQAKGVVVALAAVAARGCMADGEEVEDHFRGATLWWSAHCEQDDDKGRRGGGGRASQRRSYSLVFHECHRDLVRSAYLPHVRDQGRAFMAMSRQRKLYTNIPSSRWGDDGSYMCSLWTEVVFKHPKTFETLAMDPEKKREIIDDLDMFKNGKEQHRRVGKAWKRGYLLHGPPGTGKSTMVAAMANYLGYDVYDMELTSVHTNTDLRKLLIQTTSKSIIVIEDVDCSSNLTGQLPTEADRDDGDSKVTLSGLLNFIDGLWSAFGEERLIVLTTNHVEDLDPALIRTGRMDKKIEMSYCDFETFKSMAKIHLDVDDHEMFAAVERLLPEVDLVPADVGEHLTAKNPRDDAGACLARLVNALQEAKAKKDAAERQDEDNGVVV</sequence>
<evidence type="ECO:0000256" key="3">
    <source>
        <dbReference type="ARBA" id="ARBA00022842"/>
    </source>
</evidence>
<dbReference type="PROSITE" id="PS00674">
    <property type="entry name" value="AAA"/>
    <property type="match status" value="1"/>
</dbReference>
<dbReference type="EnsemblPlants" id="OBART03G37820.1">
    <property type="protein sequence ID" value="OBART03G37820.1"/>
    <property type="gene ID" value="OBART03G37820"/>
</dbReference>
<evidence type="ECO:0000256" key="1">
    <source>
        <dbReference type="ARBA" id="ARBA00001946"/>
    </source>
</evidence>
<dbReference type="PANTHER" id="PTHR23070">
    <property type="entry name" value="BCS1 AAA-TYPE ATPASE"/>
    <property type="match status" value="1"/>
</dbReference>
<evidence type="ECO:0000256" key="4">
    <source>
        <dbReference type="ARBA" id="ARBA00049360"/>
    </source>
</evidence>
<feature type="region of interest" description="Disordered" evidence="6">
    <location>
        <begin position="151"/>
        <end position="177"/>
    </location>
</feature>
<dbReference type="SUPFAM" id="SSF52540">
    <property type="entry name" value="P-loop containing nucleoside triphosphate hydrolases"/>
    <property type="match status" value="1"/>
</dbReference>
<dbReference type="GO" id="GO:0005524">
    <property type="term" value="F:ATP binding"/>
    <property type="evidence" value="ECO:0007669"/>
    <property type="project" value="UniProtKB-KW"/>
</dbReference>
<dbReference type="InterPro" id="IPR027417">
    <property type="entry name" value="P-loop_NTPase"/>
</dbReference>
<dbReference type="InterPro" id="IPR058017">
    <property type="entry name" value="At3g28540-like_C"/>
</dbReference>
<reference evidence="8" key="1">
    <citation type="journal article" date="2009" name="Rice">
        <title>De Novo Next Generation Sequencing of Plant Genomes.</title>
        <authorList>
            <person name="Rounsley S."/>
            <person name="Marri P.R."/>
            <person name="Yu Y."/>
            <person name="He R."/>
            <person name="Sisneros N."/>
            <person name="Goicoechea J.L."/>
            <person name="Lee S.J."/>
            <person name="Angelova A."/>
            <person name="Kudrna D."/>
            <person name="Luo M."/>
            <person name="Affourtit J."/>
            <person name="Desany B."/>
            <person name="Knight J."/>
            <person name="Niazi F."/>
            <person name="Egholm M."/>
            <person name="Wing R.A."/>
        </authorList>
    </citation>
    <scope>NUCLEOTIDE SEQUENCE [LARGE SCALE GENOMIC DNA]</scope>
    <source>
        <strain evidence="8">cv. IRGC 105608</strain>
    </source>
</reference>
<feature type="domain" description="AAA+ ATPase" evidence="7">
    <location>
        <begin position="351"/>
        <end position="487"/>
    </location>
</feature>
<dbReference type="HOGENOM" id="CLU_010189_0_1_1"/>
<dbReference type="Pfam" id="PF00004">
    <property type="entry name" value="AAA"/>
    <property type="match status" value="1"/>
</dbReference>
<dbReference type="Gene3D" id="3.40.50.300">
    <property type="entry name" value="P-loop containing nucleotide triphosphate hydrolases"/>
    <property type="match status" value="1"/>
</dbReference>
<feature type="compositionally biased region" description="Polar residues" evidence="6">
    <location>
        <begin position="34"/>
        <end position="51"/>
    </location>
</feature>
<proteinExistence type="inferred from homology"/>
<dbReference type="Proteomes" id="UP000026960">
    <property type="component" value="Chromosome 3"/>
</dbReference>
<evidence type="ECO:0000313" key="8">
    <source>
        <dbReference type="EnsemblPlants" id="OBART03G37820.1"/>
    </source>
</evidence>
<feature type="region of interest" description="Disordered" evidence="6">
    <location>
        <begin position="32"/>
        <end position="51"/>
    </location>
</feature>
<evidence type="ECO:0000313" key="9">
    <source>
        <dbReference type="Proteomes" id="UP000026960"/>
    </source>
</evidence>
<dbReference type="Pfam" id="PF14363">
    <property type="entry name" value="AAA_assoc"/>
    <property type="match status" value="1"/>
</dbReference>
<evidence type="ECO:0000256" key="2">
    <source>
        <dbReference type="ARBA" id="ARBA00007448"/>
    </source>
</evidence>
<evidence type="ECO:0000256" key="6">
    <source>
        <dbReference type="SAM" id="MobiDB-lite"/>
    </source>
</evidence>
<dbReference type="AlphaFoldDB" id="A0A0D3FQB6"/>
<dbReference type="InterPro" id="IPR003593">
    <property type="entry name" value="AAA+_ATPase"/>
</dbReference>
<feature type="compositionally biased region" description="Gly residues" evidence="6">
    <location>
        <begin position="157"/>
        <end position="173"/>
    </location>
</feature>
<keyword evidence="3" id="KW-0460">Magnesium</keyword>
<comment type="cofactor">
    <cofactor evidence="1">
        <name>Mg(2+)</name>
        <dbReference type="ChEBI" id="CHEBI:18420"/>
    </cofactor>
</comment>
<dbReference type="CDD" id="cd19510">
    <property type="entry name" value="RecA-like_BCS1"/>
    <property type="match status" value="1"/>
</dbReference>
<dbReference type="InterPro" id="IPR003960">
    <property type="entry name" value="ATPase_AAA_CS"/>
</dbReference>
<dbReference type="GO" id="GO:0006950">
    <property type="term" value="P:response to stress"/>
    <property type="evidence" value="ECO:0007669"/>
    <property type="project" value="UniProtKB-ARBA"/>
</dbReference>
<organism evidence="8">
    <name type="scientific">Oryza barthii</name>
    <dbReference type="NCBI Taxonomy" id="65489"/>
    <lineage>
        <taxon>Eukaryota</taxon>
        <taxon>Viridiplantae</taxon>
        <taxon>Streptophyta</taxon>
        <taxon>Embryophyta</taxon>
        <taxon>Tracheophyta</taxon>
        <taxon>Spermatophyta</taxon>
        <taxon>Magnoliopsida</taxon>
        <taxon>Liliopsida</taxon>
        <taxon>Poales</taxon>
        <taxon>Poaceae</taxon>
        <taxon>BOP clade</taxon>
        <taxon>Oryzoideae</taxon>
        <taxon>Oryzeae</taxon>
        <taxon>Oryzinae</taxon>
        <taxon>Oryza</taxon>
    </lineage>
</organism>
<dbReference type="Pfam" id="PF25568">
    <property type="entry name" value="AAA_lid_At3g28540"/>
    <property type="match status" value="1"/>
</dbReference>
<dbReference type="SMART" id="SM00382">
    <property type="entry name" value="AAA"/>
    <property type="match status" value="1"/>
</dbReference>
<name>A0A0D3FQB6_9ORYZ</name>
<keyword evidence="9" id="KW-1185">Reference proteome</keyword>
<dbReference type="Gramene" id="OBART03G37820.1">
    <property type="protein sequence ID" value="OBART03G37820.1"/>
    <property type="gene ID" value="OBART03G37820"/>
</dbReference>
<keyword evidence="5" id="KW-0067">ATP-binding</keyword>
<dbReference type="PaxDb" id="65489-OBART03G37820.1"/>
<dbReference type="InterPro" id="IPR025753">
    <property type="entry name" value="AAA_N_dom"/>
</dbReference>
<protein>
    <recommendedName>
        <fullName evidence="7">AAA+ ATPase domain-containing protein</fullName>
    </recommendedName>
</protein>